<reference evidence="2 3" key="1">
    <citation type="submission" date="2016-07" db="EMBL/GenBank/DDBJ databases">
        <title>Pervasive Adenine N6-methylation of Active Genes in Fungi.</title>
        <authorList>
            <consortium name="DOE Joint Genome Institute"/>
            <person name="Mondo S.J."/>
            <person name="Dannebaum R.O."/>
            <person name="Kuo R.C."/>
            <person name="Labutti K."/>
            <person name="Haridas S."/>
            <person name="Kuo A."/>
            <person name="Salamov A."/>
            <person name="Ahrendt S.R."/>
            <person name="Lipzen A."/>
            <person name="Sullivan W."/>
            <person name="Andreopoulos W.B."/>
            <person name="Clum A."/>
            <person name="Lindquist E."/>
            <person name="Daum C."/>
            <person name="Ramamoorthy G.K."/>
            <person name="Gryganskyi A."/>
            <person name="Culley D."/>
            <person name="Magnuson J.K."/>
            <person name="James T.Y."/>
            <person name="O'Malley M.A."/>
            <person name="Stajich J.E."/>
            <person name="Spatafora J.W."/>
            <person name="Visel A."/>
            <person name="Grigoriev I.V."/>
        </authorList>
    </citation>
    <scope>NUCLEOTIDE SEQUENCE [LARGE SCALE GENOMIC DNA]</scope>
    <source>
        <strain evidence="2 3">JEL800</strain>
    </source>
</reference>
<evidence type="ECO:0000256" key="1">
    <source>
        <dbReference type="SAM" id="MobiDB-lite"/>
    </source>
</evidence>
<dbReference type="EMBL" id="MCGO01000015">
    <property type="protein sequence ID" value="ORY47033.1"/>
    <property type="molecule type" value="Genomic_DNA"/>
</dbReference>
<keyword evidence="3" id="KW-1185">Reference proteome</keyword>
<dbReference type="AlphaFoldDB" id="A0A1Y2CJ23"/>
<dbReference type="Proteomes" id="UP000193642">
    <property type="component" value="Unassembled WGS sequence"/>
</dbReference>
<evidence type="ECO:0000313" key="2">
    <source>
        <dbReference type="EMBL" id="ORY47033.1"/>
    </source>
</evidence>
<dbReference type="OrthoDB" id="10664871at2759"/>
<feature type="region of interest" description="Disordered" evidence="1">
    <location>
        <begin position="18"/>
        <end position="66"/>
    </location>
</feature>
<evidence type="ECO:0000313" key="3">
    <source>
        <dbReference type="Proteomes" id="UP000193642"/>
    </source>
</evidence>
<protein>
    <submittedName>
        <fullName evidence="2">Uncharacterized protein</fullName>
    </submittedName>
</protein>
<name>A0A1Y2CJ23_9FUNG</name>
<gene>
    <name evidence="2" type="ORF">BCR33DRAFT_115430</name>
</gene>
<comment type="caution">
    <text evidence="2">The sequence shown here is derived from an EMBL/GenBank/DDBJ whole genome shotgun (WGS) entry which is preliminary data.</text>
</comment>
<feature type="compositionally biased region" description="Low complexity" evidence="1">
    <location>
        <begin position="19"/>
        <end position="37"/>
    </location>
</feature>
<sequence>MDLPNLFSATIGLPIFQGTPPTSSSSSSGIPTPLSRSPQHSASAAAHNSKLRSLQDRPLSTNSSTSSLFEELDTQVISTYLDLSILQSAIAQIRIHADIVAKEGTVDSNQETHDSVAHKSAYFGETIDKSVLPLLKTLRTVFSSPEALNRSFLVMNPLQLKLLS</sequence>
<organism evidence="2 3">
    <name type="scientific">Rhizoclosmatium globosum</name>
    <dbReference type="NCBI Taxonomy" id="329046"/>
    <lineage>
        <taxon>Eukaryota</taxon>
        <taxon>Fungi</taxon>
        <taxon>Fungi incertae sedis</taxon>
        <taxon>Chytridiomycota</taxon>
        <taxon>Chytridiomycota incertae sedis</taxon>
        <taxon>Chytridiomycetes</taxon>
        <taxon>Chytridiales</taxon>
        <taxon>Chytriomycetaceae</taxon>
        <taxon>Rhizoclosmatium</taxon>
    </lineage>
</organism>
<proteinExistence type="predicted"/>
<accession>A0A1Y2CJ23</accession>